<evidence type="ECO:0000313" key="1">
    <source>
        <dbReference type="EMBL" id="SPC80817.1"/>
    </source>
</evidence>
<proteinExistence type="predicted"/>
<protein>
    <submittedName>
        <fullName evidence="1">Uncharacterized protein</fullName>
    </submittedName>
</protein>
<dbReference type="AlphaFoldDB" id="A0A2N9EPQ2"/>
<organism evidence="1">
    <name type="scientific">Fagus sylvatica</name>
    <name type="common">Beechnut</name>
    <dbReference type="NCBI Taxonomy" id="28930"/>
    <lineage>
        <taxon>Eukaryota</taxon>
        <taxon>Viridiplantae</taxon>
        <taxon>Streptophyta</taxon>
        <taxon>Embryophyta</taxon>
        <taxon>Tracheophyta</taxon>
        <taxon>Spermatophyta</taxon>
        <taxon>Magnoliopsida</taxon>
        <taxon>eudicotyledons</taxon>
        <taxon>Gunneridae</taxon>
        <taxon>Pentapetalae</taxon>
        <taxon>rosids</taxon>
        <taxon>fabids</taxon>
        <taxon>Fagales</taxon>
        <taxon>Fagaceae</taxon>
        <taxon>Fagus</taxon>
    </lineage>
</organism>
<gene>
    <name evidence="1" type="ORF">FSB_LOCUS8699</name>
</gene>
<dbReference type="EMBL" id="OIVN01000472">
    <property type="protein sequence ID" value="SPC80817.1"/>
    <property type="molecule type" value="Genomic_DNA"/>
</dbReference>
<reference evidence="1" key="1">
    <citation type="submission" date="2018-02" db="EMBL/GenBank/DDBJ databases">
        <authorList>
            <person name="Cohen D.B."/>
            <person name="Kent A.D."/>
        </authorList>
    </citation>
    <scope>NUCLEOTIDE SEQUENCE</scope>
</reference>
<accession>A0A2N9EPQ2</accession>
<sequence>MMMMSPLQQQSSNPFGNPYGATIHPYGSSVPVQAYNPYTGRCFVQRTRSLLGNMGDYVRLYVEPGFARSVLVEICWRRWVTRVFIDLYLFCRHDFAIPVSAETLYSSGCSVDIGFWDFFQSVLLSSLPLGLIL</sequence>
<name>A0A2N9EPQ2_FAGSY</name>